<comment type="subcellular location">
    <subcellularLocation>
        <location evidence="8">Cytoplasm</location>
    </subcellularLocation>
</comment>
<evidence type="ECO:0000313" key="10">
    <source>
        <dbReference type="EMBL" id="QKM63091.1"/>
    </source>
</evidence>
<dbReference type="AlphaFoldDB" id="A0A6M9PRY4"/>
<sequence>MNLPPVIAIDGPTASGKGTVASLVAQKLGFHYLDSGALYRLVALGCQKHGLDPKNGPEIAELAKKLVISFKNGQVFLNLEDVTEAIRSESMGLLASQIAVHPEVRQALVSIQHGFRTTPGLVADGRDMASVIFPDASLKVFLTATPSARAERRHKQLIAKGISAKLPDLLQDLQERDARDSSRGTAPLFMTDGAKLLETSELSIDQAVKAVLDWYQGSLK</sequence>
<dbReference type="GO" id="GO:0006220">
    <property type="term" value="P:pyrimidine nucleotide metabolic process"/>
    <property type="evidence" value="ECO:0007669"/>
    <property type="project" value="UniProtKB-UniRule"/>
</dbReference>
<dbReference type="GO" id="GO:0005524">
    <property type="term" value="F:ATP binding"/>
    <property type="evidence" value="ECO:0007669"/>
    <property type="project" value="UniProtKB-UniRule"/>
</dbReference>
<comment type="similarity">
    <text evidence="1 8">Belongs to the cytidylate kinase family. Type 1 subfamily.</text>
</comment>
<name>A0A6M9PRY4_9BURK</name>
<evidence type="ECO:0000256" key="6">
    <source>
        <dbReference type="ARBA" id="ARBA00047615"/>
    </source>
</evidence>
<dbReference type="InterPro" id="IPR027417">
    <property type="entry name" value="P-loop_NTPase"/>
</dbReference>
<dbReference type="CDD" id="cd02020">
    <property type="entry name" value="CMPK"/>
    <property type="match status" value="1"/>
</dbReference>
<reference evidence="10 11" key="1">
    <citation type="submission" date="2018-04" db="EMBL/GenBank/DDBJ databases">
        <title>Polynucleobacter sp. LimPoW16 genome.</title>
        <authorList>
            <person name="Hahn M.W."/>
        </authorList>
    </citation>
    <scope>NUCLEOTIDE SEQUENCE [LARGE SCALE GENOMIC DNA]</scope>
    <source>
        <strain evidence="10 11">LimPoW16</strain>
    </source>
</reference>
<dbReference type="NCBIfam" id="TIGR00017">
    <property type="entry name" value="cmk"/>
    <property type="match status" value="1"/>
</dbReference>
<dbReference type="InterPro" id="IPR003136">
    <property type="entry name" value="Cytidylate_kin"/>
</dbReference>
<protein>
    <recommendedName>
        <fullName evidence="8">Cytidylate kinase</fullName>
        <shortName evidence="8">CK</shortName>
        <ecNumber evidence="8">2.7.4.25</ecNumber>
    </recommendedName>
    <alternativeName>
        <fullName evidence="8">Cytidine monophosphate kinase</fullName>
        <shortName evidence="8">CMP kinase</shortName>
    </alternativeName>
</protein>
<evidence type="ECO:0000256" key="5">
    <source>
        <dbReference type="ARBA" id="ARBA00022840"/>
    </source>
</evidence>
<dbReference type="PANTHER" id="PTHR21299">
    <property type="entry name" value="CYTIDYLATE KINASE/PANTOATE-BETA-ALANINE LIGASE"/>
    <property type="match status" value="1"/>
</dbReference>
<evidence type="ECO:0000256" key="1">
    <source>
        <dbReference type="ARBA" id="ARBA00009427"/>
    </source>
</evidence>
<dbReference type="GO" id="GO:0005829">
    <property type="term" value="C:cytosol"/>
    <property type="evidence" value="ECO:0007669"/>
    <property type="project" value="TreeGrafter"/>
</dbReference>
<keyword evidence="2 8" id="KW-0808">Transferase</keyword>
<accession>A0A6M9PRY4</accession>
<dbReference type="PANTHER" id="PTHR21299:SF2">
    <property type="entry name" value="CYTIDYLATE KINASE"/>
    <property type="match status" value="1"/>
</dbReference>
<keyword evidence="11" id="KW-1185">Reference proteome</keyword>
<feature type="binding site" evidence="8">
    <location>
        <begin position="11"/>
        <end position="19"/>
    </location>
    <ligand>
        <name>ATP</name>
        <dbReference type="ChEBI" id="CHEBI:30616"/>
    </ligand>
</feature>
<evidence type="ECO:0000259" key="9">
    <source>
        <dbReference type="Pfam" id="PF02224"/>
    </source>
</evidence>
<dbReference type="SUPFAM" id="SSF52540">
    <property type="entry name" value="P-loop containing nucleoside triphosphate hydrolases"/>
    <property type="match status" value="1"/>
</dbReference>
<organism evidence="10 11">
    <name type="scientific">Polynucleobacter antarcticus</name>
    <dbReference type="NCBI Taxonomy" id="1743162"/>
    <lineage>
        <taxon>Bacteria</taxon>
        <taxon>Pseudomonadati</taxon>
        <taxon>Pseudomonadota</taxon>
        <taxon>Betaproteobacteria</taxon>
        <taxon>Burkholderiales</taxon>
        <taxon>Burkholderiaceae</taxon>
        <taxon>Polynucleobacter</taxon>
    </lineage>
</organism>
<keyword evidence="5 8" id="KW-0067">ATP-binding</keyword>
<evidence type="ECO:0000256" key="7">
    <source>
        <dbReference type="ARBA" id="ARBA00048478"/>
    </source>
</evidence>
<dbReference type="Gene3D" id="3.40.50.300">
    <property type="entry name" value="P-loop containing nucleotide triphosphate hydrolases"/>
    <property type="match status" value="1"/>
</dbReference>
<evidence type="ECO:0000256" key="8">
    <source>
        <dbReference type="HAMAP-Rule" id="MF_00238"/>
    </source>
</evidence>
<dbReference type="GO" id="GO:0036431">
    <property type="term" value="F:dCMP kinase activity"/>
    <property type="evidence" value="ECO:0007669"/>
    <property type="project" value="InterPro"/>
</dbReference>
<evidence type="ECO:0000313" key="11">
    <source>
        <dbReference type="Proteomes" id="UP000500806"/>
    </source>
</evidence>
<evidence type="ECO:0000256" key="2">
    <source>
        <dbReference type="ARBA" id="ARBA00022679"/>
    </source>
</evidence>
<comment type="catalytic activity">
    <reaction evidence="6 8">
        <text>dCMP + ATP = dCDP + ADP</text>
        <dbReference type="Rhea" id="RHEA:25094"/>
        <dbReference type="ChEBI" id="CHEBI:30616"/>
        <dbReference type="ChEBI" id="CHEBI:57566"/>
        <dbReference type="ChEBI" id="CHEBI:58593"/>
        <dbReference type="ChEBI" id="CHEBI:456216"/>
        <dbReference type="EC" id="2.7.4.25"/>
    </reaction>
</comment>
<dbReference type="EMBL" id="CP028941">
    <property type="protein sequence ID" value="QKM63091.1"/>
    <property type="molecule type" value="Genomic_DNA"/>
</dbReference>
<keyword evidence="8" id="KW-0963">Cytoplasm</keyword>
<dbReference type="Proteomes" id="UP000500806">
    <property type="component" value="Chromosome"/>
</dbReference>
<dbReference type="RefSeq" id="WP_173943250.1">
    <property type="nucleotide sequence ID" value="NZ_CBCSCD010000001.1"/>
</dbReference>
<feature type="domain" description="Cytidylate kinase" evidence="9">
    <location>
        <begin position="7"/>
        <end position="214"/>
    </location>
</feature>
<proteinExistence type="inferred from homology"/>
<evidence type="ECO:0000256" key="4">
    <source>
        <dbReference type="ARBA" id="ARBA00022777"/>
    </source>
</evidence>
<dbReference type="GO" id="GO:0015949">
    <property type="term" value="P:nucleobase-containing small molecule interconversion"/>
    <property type="evidence" value="ECO:0007669"/>
    <property type="project" value="TreeGrafter"/>
</dbReference>
<dbReference type="KEGG" id="pani:DCO16_08510"/>
<dbReference type="InterPro" id="IPR011994">
    <property type="entry name" value="Cytidylate_kinase_dom"/>
</dbReference>
<keyword evidence="3 8" id="KW-0547">Nucleotide-binding</keyword>
<dbReference type="HAMAP" id="MF_00238">
    <property type="entry name" value="Cytidyl_kinase_type1"/>
    <property type="match status" value="1"/>
</dbReference>
<dbReference type="EC" id="2.7.4.25" evidence="8"/>
<dbReference type="Pfam" id="PF02224">
    <property type="entry name" value="Cytidylate_kin"/>
    <property type="match status" value="1"/>
</dbReference>
<gene>
    <name evidence="8" type="primary">cmk</name>
    <name evidence="10" type="ORF">DCO16_08510</name>
</gene>
<comment type="catalytic activity">
    <reaction evidence="7 8">
        <text>CMP + ATP = CDP + ADP</text>
        <dbReference type="Rhea" id="RHEA:11600"/>
        <dbReference type="ChEBI" id="CHEBI:30616"/>
        <dbReference type="ChEBI" id="CHEBI:58069"/>
        <dbReference type="ChEBI" id="CHEBI:60377"/>
        <dbReference type="ChEBI" id="CHEBI:456216"/>
        <dbReference type="EC" id="2.7.4.25"/>
    </reaction>
</comment>
<evidence type="ECO:0000256" key="3">
    <source>
        <dbReference type="ARBA" id="ARBA00022741"/>
    </source>
</evidence>
<keyword evidence="4 8" id="KW-0418">Kinase</keyword>